<dbReference type="SUPFAM" id="SSF51261">
    <property type="entry name" value="Duplicated hybrid motif"/>
    <property type="match status" value="1"/>
</dbReference>
<keyword evidence="3" id="KW-1185">Reference proteome</keyword>
<comment type="caution">
    <text evidence="2">The sequence shown here is derived from an EMBL/GenBank/DDBJ whole genome shotgun (WGS) entry which is preliminary data.</text>
</comment>
<evidence type="ECO:0000259" key="1">
    <source>
        <dbReference type="Pfam" id="PF01551"/>
    </source>
</evidence>
<reference evidence="2 3" key="1">
    <citation type="submission" date="2021-03" db="EMBL/GenBank/DDBJ databases">
        <title>Muricauda sp. CAU 1631 isolated from Incheon.</title>
        <authorList>
            <person name="Kim W."/>
        </authorList>
    </citation>
    <scope>NUCLEOTIDE SEQUENCE [LARGE SCALE GENOMIC DNA]</scope>
    <source>
        <strain evidence="2 3">CAU 1631</strain>
    </source>
</reference>
<dbReference type="CDD" id="cd12797">
    <property type="entry name" value="M23_peptidase"/>
    <property type="match status" value="1"/>
</dbReference>
<dbReference type="Pfam" id="PF01551">
    <property type="entry name" value="Peptidase_M23"/>
    <property type="match status" value="1"/>
</dbReference>
<dbReference type="InterPro" id="IPR011055">
    <property type="entry name" value="Dup_hybrid_motif"/>
</dbReference>
<dbReference type="RefSeq" id="WP_207070004.1">
    <property type="nucleotide sequence ID" value="NZ_JAFLND010000001.1"/>
</dbReference>
<accession>A0ABS3ETF4</accession>
<dbReference type="InterPro" id="IPR016047">
    <property type="entry name" value="M23ase_b-sheet_dom"/>
</dbReference>
<feature type="domain" description="M23ase beta-sheet core" evidence="1">
    <location>
        <begin position="98"/>
        <end position="195"/>
    </location>
</feature>
<evidence type="ECO:0000313" key="2">
    <source>
        <dbReference type="EMBL" id="MBO0329524.1"/>
    </source>
</evidence>
<protein>
    <submittedName>
        <fullName evidence="2">Peptidoglycan DD-metalloendopeptidase family protein</fullName>
    </submittedName>
</protein>
<evidence type="ECO:0000313" key="3">
    <source>
        <dbReference type="Proteomes" id="UP000664163"/>
    </source>
</evidence>
<dbReference type="Gene3D" id="2.70.70.10">
    <property type="entry name" value="Glucose Permease (Domain IIA)"/>
    <property type="match status" value="1"/>
</dbReference>
<proteinExistence type="predicted"/>
<dbReference type="PANTHER" id="PTHR21666">
    <property type="entry name" value="PEPTIDASE-RELATED"/>
    <property type="match status" value="1"/>
</dbReference>
<dbReference type="InterPro" id="IPR050570">
    <property type="entry name" value="Cell_wall_metabolism_enzyme"/>
</dbReference>
<organism evidence="2 3">
    <name type="scientific">[Muricauda] lutisoli</name>
    <dbReference type="NCBI Taxonomy" id="2816035"/>
    <lineage>
        <taxon>Bacteria</taxon>
        <taxon>Pseudomonadati</taxon>
        <taxon>Bacteroidota</taxon>
        <taxon>Flavobacteriia</taxon>
        <taxon>Flavobacteriales</taxon>
        <taxon>Flavobacteriaceae</taxon>
        <taxon>Allomuricauda</taxon>
    </lineage>
</organism>
<dbReference type="PANTHER" id="PTHR21666:SF270">
    <property type="entry name" value="MUREIN HYDROLASE ACTIVATOR ENVC"/>
    <property type="match status" value="1"/>
</dbReference>
<dbReference type="Proteomes" id="UP000664163">
    <property type="component" value="Unassembled WGS sequence"/>
</dbReference>
<name>A0ABS3ETF4_9FLAO</name>
<gene>
    <name evidence="2" type="ORF">J0X13_03130</name>
</gene>
<sequence length="229" mass="26480">MDYYILCNIFMYYPLCLNGVNIHPLFGNFLKGAPYIFDFSSNNPKTLEYNLFDFAEFNDMVFDELDDSSHQWGIGRYLEERKSLLRAYPNIIEEQRYYHLGLDIIVPYDTPMFSPLDAEVYKTGKETMVGNYGGYIILKHSVNGVVFFSLYGHLKTPLQVNSGDKIKAGQKFAHIGQESDSGGWFCHVHLQILTQQAIDEGYVDWGYISPALLPKVETYFPSPYFLFKY</sequence>
<dbReference type="EMBL" id="JAFLND010000001">
    <property type="protein sequence ID" value="MBO0329524.1"/>
    <property type="molecule type" value="Genomic_DNA"/>
</dbReference>